<dbReference type="Proteomes" id="UP000747542">
    <property type="component" value="Unassembled WGS sequence"/>
</dbReference>
<feature type="region of interest" description="Disordered" evidence="1">
    <location>
        <begin position="1"/>
        <end position="26"/>
    </location>
</feature>
<evidence type="ECO:0000313" key="2">
    <source>
        <dbReference type="EMBL" id="KAG7173407.1"/>
    </source>
</evidence>
<accession>A0A8J5N4R6</accession>
<gene>
    <name evidence="2" type="ORF">Hamer_G018693</name>
</gene>
<protein>
    <submittedName>
        <fullName evidence="2">Uncharacterized protein</fullName>
    </submittedName>
</protein>
<name>A0A8J5N4R6_HOMAM</name>
<evidence type="ECO:0000313" key="3">
    <source>
        <dbReference type="Proteomes" id="UP000747542"/>
    </source>
</evidence>
<dbReference type="AlphaFoldDB" id="A0A8J5N4R6"/>
<sequence>MGRLSELEDATEAAREERERLEEEGQRKERLYAQNVRLLQEAATHLEERLVKKQEEQLRLQESRARLRHLTALRDDQYKTLSAPREDAQYALKTRLVTRAHAYTGVVTQLETGYPQMEVKLRNIKVLLHNFLE</sequence>
<reference evidence="2" key="1">
    <citation type="journal article" date="2021" name="Sci. Adv.">
        <title>The American lobster genome reveals insights on longevity, neural, and immune adaptations.</title>
        <authorList>
            <person name="Polinski J.M."/>
            <person name="Zimin A.V."/>
            <person name="Clark K.F."/>
            <person name="Kohn A.B."/>
            <person name="Sadowski N."/>
            <person name="Timp W."/>
            <person name="Ptitsyn A."/>
            <person name="Khanna P."/>
            <person name="Romanova D.Y."/>
            <person name="Williams P."/>
            <person name="Greenwood S.J."/>
            <person name="Moroz L.L."/>
            <person name="Walt D.R."/>
            <person name="Bodnar A.G."/>
        </authorList>
    </citation>
    <scope>NUCLEOTIDE SEQUENCE</scope>
    <source>
        <strain evidence="2">GMGI-L3</strain>
    </source>
</reference>
<keyword evidence="3" id="KW-1185">Reference proteome</keyword>
<feature type="compositionally biased region" description="Basic and acidic residues" evidence="1">
    <location>
        <begin position="12"/>
        <end position="26"/>
    </location>
</feature>
<comment type="caution">
    <text evidence="2">The sequence shown here is derived from an EMBL/GenBank/DDBJ whole genome shotgun (WGS) entry which is preliminary data.</text>
</comment>
<evidence type="ECO:0000256" key="1">
    <source>
        <dbReference type="SAM" id="MobiDB-lite"/>
    </source>
</evidence>
<dbReference type="EMBL" id="JAHLQT010009960">
    <property type="protein sequence ID" value="KAG7173407.1"/>
    <property type="molecule type" value="Genomic_DNA"/>
</dbReference>
<proteinExistence type="predicted"/>
<organism evidence="2 3">
    <name type="scientific">Homarus americanus</name>
    <name type="common">American lobster</name>
    <dbReference type="NCBI Taxonomy" id="6706"/>
    <lineage>
        <taxon>Eukaryota</taxon>
        <taxon>Metazoa</taxon>
        <taxon>Ecdysozoa</taxon>
        <taxon>Arthropoda</taxon>
        <taxon>Crustacea</taxon>
        <taxon>Multicrustacea</taxon>
        <taxon>Malacostraca</taxon>
        <taxon>Eumalacostraca</taxon>
        <taxon>Eucarida</taxon>
        <taxon>Decapoda</taxon>
        <taxon>Pleocyemata</taxon>
        <taxon>Astacidea</taxon>
        <taxon>Nephropoidea</taxon>
        <taxon>Nephropidae</taxon>
        <taxon>Homarus</taxon>
    </lineage>
</organism>